<dbReference type="PANTHER" id="PTHR47032:SF1">
    <property type="entry name" value="UDP-D-XYLOSE:L-FUCOSE ALPHA-1,3-D-XYLOSYLTRANSFERASE-RELATED"/>
    <property type="match status" value="1"/>
</dbReference>
<accession>A0ABD3V813</accession>
<reference evidence="4 5" key="1">
    <citation type="submission" date="2024-11" db="EMBL/GenBank/DDBJ databases">
        <title>Chromosome-level genome assembly of the freshwater bivalve Anodonta woodiana.</title>
        <authorList>
            <person name="Chen X."/>
        </authorList>
    </citation>
    <scope>NUCLEOTIDE SEQUENCE [LARGE SCALE GENOMIC DNA]</scope>
    <source>
        <strain evidence="4">MN2024</strain>
        <tissue evidence="4">Gills</tissue>
    </source>
</reference>
<dbReference type="Pfam" id="PF03407">
    <property type="entry name" value="Nucleotid_trans"/>
    <property type="match status" value="1"/>
</dbReference>
<dbReference type="InterPro" id="IPR052636">
    <property type="entry name" value="UDP-D-xylose:L-fucose_XylT"/>
</dbReference>
<gene>
    <name evidence="3" type="ORF">ACJMK2_012366</name>
    <name evidence="4" type="ORF">ACJMK2_012376</name>
</gene>
<dbReference type="PANTHER" id="PTHR47032">
    <property type="entry name" value="UDP-D-XYLOSE:L-FUCOSE ALPHA-1,3-D-XYLOSYLTRANSFERASE-RELATED"/>
    <property type="match status" value="1"/>
</dbReference>
<sequence length="337" mass="39252">MKTKKLIILLLTVVVFTFFYVIIFKTDHETSLSVVSELRFKELINKTSLEYVDNDIVHVALKINKLYKPVLITMINDVYLPFTYSWLCNTKDMNIHKSVIIITTDKTSKENLNKFWPEVNVVALDLEEMKGDQVYSRAGYIRLMIRRTELLLTLLNAGVEMFLFEVDCLWLTNVIPTLQAHSGYDLLVNPVAERKNTYAGGFLYMWPTKNTVELWKELTKRMLNLGDRIKKFPGNKYVVESENDQMYFSALITEKYADIKFKVLPLTDYADGKWYSLPDKERMASRPLVINNNWVEGNAKKIARAKKWGHWFIKEDSSCDMNQVKKVLTESSPKILT</sequence>
<proteinExistence type="predicted"/>
<comment type="caution">
    <text evidence="4">The sequence shown here is derived from an EMBL/GenBank/DDBJ whole genome shotgun (WGS) entry which is preliminary data.</text>
</comment>
<evidence type="ECO:0000313" key="4">
    <source>
        <dbReference type="EMBL" id="KAL3857736.1"/>
    </source>
</evidence>
<dbReference type="EMBL" id="JBJQND010000013">
    <property type="protein sequence ID" value="KAL3857736.1"/>
    <property type="molecule type" value="Genomic_DNA"/>
</dbReference>
<feature type="transmembrane region" description="Helical" evidence="1">
    <location>
        <begin position="7"/>
        <end position="24"/>
    </location>
</feature>
<protein>
    <recommendedName>
        <fullName evidence="2">Nucleotide-diphospho-sugar transferase domain-containing protein</fullName>
    </recommendedName>
</protein>
<keyword evidence="1" id="KW-1133">Transmembrane helix</keyword>
<dbReference type="InterPro" id="IPR005069">
    <property type="entry name" value="Nucl-diP-sugar_transferase"/>
</dbReference>
<evidence type="ECO:0000256" key="1">
    <source>
        <dbReference type="SAM" id="Phobius"/>
    </source>
</evidence>
<keyword evidence="1" id="KW-0812">Transmembrane</keyword>
<dbReference type="EMBL" id="JBJQND010000013">
    <property type="protein sequence ID" value="KAL3857726.1"/>
    <property type="molecule type" value="Genomic_DNA"/>
</dbReference>
<feature type="domain" description="Nucleotide-diphospho-sugar transferase" evidence="2">
    <location>
        <begin position="95"/>
        <end position="304"/>
    </location>
</feature>
<organism evidence="4 5">
    <name type="scientific">Sinanodonta woodiana</name>
    <name type="common">Chinese pond mussel</name>
    <name type="synonym">Anodonta woodiana</name>
    <dbReference type="NCBI Taxonomy" id="1069815"/>
    <lineage>
        <taxon>Eukaryota</taxon>
        <taxon>Metazoa</taxon>
        <taxon>Spiralia</taxon>
        <taxon>Lophotrochozoa</taxon>
        <taxon>Mollusca</taxon>
        <taxon>Bivalvia</taxon>
        <taxon>Autobranchia</taxon>
        <taxon>Heteroconchia</taxon>
        <taxon>Palaeoheterodonta</taxon>
        <taxon>Unionida</taxon>
        <taxon>Unionoidea</taxon>
        <taxon>Unionidae</taxon>
        <taxon>Unioninae</taxon>
        <taxon>Sinanodonta</taxon>
    </lineage>
</organism>
<name>A0ABD3V813_SINWO</name>
<keyword evidence="5" id="KW-1185">Reference proteome</keyword>
<evidence type="ECO:0000259" key="2">
    <source>
        <dbReference type="Pfam" id="PF03407"/>
    </source>
</evidence>
<dbReference type="Proteomes" id="UP001634394">
    <property type="component" value="Unassembled WGS sequence"/>
</dbReference>
<keyword evidence="1" id="KW-0472">Membrane</keyword>
<evidence type="ECO:0000313" key="3">
    <source>
        <dbReference type="EMBL" id="KAL3857726.1"/>
    </source>
</evidence>
<evidence type="ECO:0000313" key="5">
    <source>
        <dbReference type="Proteomes" id="UP001634394"/>
    </source>
</evidence>
<dbReference type="AlphaFoldDB" id="A0ABD3V813"/>